<keyword evidence="3" id="KW-1185">Reference proteome</keyword>
<accession>A0AAD5JFZ0</accession>
<name>A0AAD5JFZ0_ACENE</name>
<dbReference type="AlphaFoldDB" id="A0AAD5JFZ0"/>
<comment type="caution">
    <text evidence="2">The sequence shown here is derived from an EMBL/GenBank/DDBJ whole genome shotgun (WGS) entry which is preliminary data.</text>
</comment>
<protein>
    <submittedName>
        <fullName evidence="2">Uncharacterized protein</fullName>
    </submittedName>
</protein>
<gene>
    <name evidence="2" type="ORF">LWI28_018760</name>
</gene>
<reference evidence="2 3" key="1">
    <citation type="journal article" date="2022" name="Plant J.">
        <title>Strategies of tolerance reflected in two North American maple genomes.</title>
        <authorList>
            <person name="McEvoy S.L."/>
            <person name="Sezen U.U."/>
            <person name="Trouern-Trend A."/>
            <person name="McMahon S.M."/>
            <person name="Schaberg P.G."/>
            <person name="Yang J."/>
            <person name="Wegrzyn J.L."/>
            <person name="Swenson N.G."/>
        </authorList>
    </citation>
    <scope>NUCLEOTIDE SEQUENCE [LARGE SCALE GENOMIC DNA]</scope>
    <source>
        <strain evidence="2">91603</strain>
    </source>
</reference>
<feature type="region of interest" description="Disordered" evidence="1">
    <location>
        <begin position="1"/>
        <end position="28"/>
    </location>
</feature>
<sequence>MKKPNQSIAMSRKAYRSGKKPLGDISKKKQENGLKVSVVAKEDEQISEEWFLHDHQKCIDCLSVSPPDFEELYKYFFNRSPSSSDVEP</sequence>
<dbReference type="Proteomes" id="UP001064489">
    <property type="component" value="Chromosome 13"/>
</dbReference>
<evidence type="ECO:0000313" key="2">
    <source>
        <dbReference type="EMBL" id="KAI9198593.1"/>
    </source>
</evidence>
<dbReference type="EMBL" id="JAJSOW010000002">
    <property type="protein sequence ID" value="KAI9198593.1"/>
    <property type="molecule type" value="Genomic_DNA"/>
</dbReference>
<organism evidence="2 3">
    <name type="scientific">Acer negundo</name>
    <name type="common">Box elder</name>
    <dbReference type="NCBI Taxonomy" id="4023"/>
    <lineage>
        <taxon>Eukaryota</taxon>
        <taxon>Viridiplantae</taxon>
        <taxon>Streptophyta</taxon>
        <taxon>Embryophyta</taxon>
        <taxon>Tracheophyta</taxon>
        <taxon>Spermatophyta</taxon>
        <taxon>Magnoliopsida</taxon>
        <taxon>eudicotyledons</taxon>
        <taxon>Gunneridae</taxon>
        <taxon>Pentapetalae</taxon>
        <taxon>rosids</taxon>
        <taxon>malvids</taxon>
        <taxon>Sapindales</taxon>
        <taxon>Sapindaceae</taxon>
        <taxon>Hippocastanoideae</taxon>
        <taxon>Acereae</taxon>
        <taxon>Acer</taxon>
    </lineage>
</organism>
<evidence type="ECO:0000256" key="1">
    <source>
        <dbReference type="SAM" id="MobiDB-lite"/>
    </source>
</evidence>
<evidence type="ECO:0000313" key="3">
    <source>
        <dbReference type="Proteomes" id="UP001064489"/>
    </source>
</evidence>
<proteinExistence type="predicted"/>